<dbReference type="InterPro" id="IPR009671">
    <property type="entry name" value="RraB_dom"/>
</dbReference>
<dbReference type="AlphaFoldDB" id="A0A2V3UUM1"/>
<name>A0A2V3UUM1_9SPHN</name>
<dbReference type="InterPro" id="IPR036701">
    <property type="entry name" value="RraB-like_sf"/>
</dbReference>
<evidence type="ECO:0000259" key="1">
    <source>
        <dbReference type="Pfam" id="PF06877"/>
    </source>
</evidence>
<evidence type="ECO:0000313" key="3">
    <source>
        <dbReference type="Proteomes" id="UP000248014"/>
    </source>
</evidence>
<reference evidence="2 3" key="1">
    <citation type="submission" date="2018-05" db="EMBL/GenBank/DDBJ databases">
        <title>Genomic Encyclopedia of Type Strains, Phase IV (KMG-IV): sequencing the most valuable type-strain genomes for metagenomic binning, comparative biology and taxonomic classification.</title>
        <authorList>
            <person name="Goeker M."/>
        </authorList>
    </citation>
    <scope>NUCLEOTIDE SEQUENCE [LARGE SCALE GENOMIC DNA]</scope>
    <source>
        <strain evidence="2 3">DSM 3183</strain>
    </source>
</reference>
<dbReference type="EMBL" id="QJJM01000012">
    <property type="protein sequence ID" value="PXW71600.1"/>
    <property type="molecule type" value="Genomic_DNA"/>
</dbReference>
<dbReference type="RefSeq" id="WP_110299739.1">
    <property type="nucleotide sequence ID" value="NZ_QJJM01000012.1"/>
</dbReference>
<dbReference type="Pfam" id="PF06877">
    <property type="entry name" value="RraB"/>
    <property type="match status" value="1"/>
</dbReference>
<gene>
    <name evidence="2" type="ORF">C7451_11244</name>
</gene>
<organism evidence="2 3">
    <name type="scientific">Blastomonas natatoria</name>
    <dbReference type="NCBI Taxonomy" id="34015"/>
    <lineage>
        <taxon>Bacteria</taxon>
        <taxon>Pseudomonadati</taxon>
        <taxon>Pseudomonadota</taxon>
        <taxon>Alphaproteobacteria</taxon>
        <taxon>Sphingomonadales</taxon>
        <taxon>Sphingomonadaceae</taxon>
        <taxon>Blastomonas</taxon>
    </lineage>
</organism>
<evidence type="ECO:0000313" key="2">
    <source>
        <dbReference type="EMBL" id="PXW71600.1"/>
    </source>
</evidence>
<protein>
    <recommendedName>
        <fullName evidence="1">Regulator of ribonuclease activity B domain-containing protein</fullName>
    </recommendedName>
</protein>
<comment type="caution">
    <text evidence="2">The sequence shown here is derived from an EMBL/GenBank/DDBJ whole genome shotgun (WGS) entry which is preliminary data.</text>
</comment>
<dbReference type="Proteomes" id="UP000248014">
    <property type="component" value="Unassembled WGS sequence"/>
</dbReference>
<accession>A0A2V3UUM1</accession>
<feature type="domain" description="Regulator of ribonuclease activity B" evidence="1">
    <location>
        <begin position="17"/>
        <end position="115"/>
    </location>
</feature>
<proteinExistence type="predicted"/>
<dbReference type="OrthoDB" id="7472091at2"/>
<keyword evidence="3" id="KW-1185">Reference proteome</keyword>
<sequence length="123" mass="13743">MTLKLPPVDPARMEQEWAADQDVLRNLAANGDQASIRRSVDVSFRGSEDNLERLSEAAEELGLTELGHEDDAEGGDPWLFLERVQAVDEKSIRALTELCLQIEQLFDLEYDGWGCEAQTGTVH</sequence>
<dbReference type="Gene3D" id="3.30.70.970">
    <property type="entry name" value="RraB-like"/>
    <property type="match status" value="1"/>
</dbReference>
<dbReference type="SUPFAM" id="SSF89946">
    <property type="entry name" value="Hypothetical protein VC0424"/>
    <property type="match status" value="1"/>
</dbReference>